<dbReference type="Pfam" id="PF05649">
    <property type="entry name" value="Peptidase_M13_N"/>
    <property type="match status" value="1"/>
</dbReference>
<evidence type="ECO:0000256" key="9">
    <source>
        <dbReference type="SAM" id="SignalP"/>
    </source>
</evidence>
<protein>
    <submittedName>
        <fullName evidence="12">Putative endopeptidase</fullName>
    </submittedName>
</protein>
<dbReference type="Gene3D" id="3.40.390.10">
    <property type="entry name" value="Collagenase (Catalytic Domain)"/>
    <property type="match status" value="1"/>
</dbReference>
<comment type="similarity">
    <text evidence="2">Belongs to the peptidase M13 family.</text>
</comment>
<keyword evidence="4" id="KW-0479">Metal-binding</keyword>
<feature type="chain" id="PRO_5015411602" evidence="9">
    <location>
        <begin position="23"/>
        <end position="677"/>
    </location>
</feature>
<keyword evidence="3" id="KW-0645">Protease</keyword>
<evidence type="ECO:0000256" key="4">
    <source>
        <dbReference type="ARBA" id="ARBA00022723"/>
    </source>
</evidence>
<gene>
    <name evidence="12" type="ORF">B0I27_104163</name>
</gene>
<comment type="cofactor">
    <cofactor evidence="1">
        <name>Zn(2+)</name>
        <dbReference type="ChEBI" id="CHEBI:29105"/>
    </cofactor>
</comment>
<keyword evidence="6" id="KW-0862">Zinc</keyword>
<dbReference type="Proteomes" id="UP000238034">
    <property type="component" value="Unassembled WGS sequence"/>
</dbReference>
<accession>A0A2T0U5I9</accession>
<evidence type="ECO:0000256" key="3">
    <source>
        <dbReference type="ARBA" id="ARBA00022670"/>
    </source>
</evidence>
<evidence type="ECO:0000259" key="10">
    <source>
        <dbReference type="Pfam" id="PF01431"/>
    </source>
</evidence>
<evidence type="ECO:0000259" key="11">
    <source>
        <dbReference type="Pfam" id="PF05649"/>
    </source>
</evidence>
<dbReference type="GO" id="GO:0004222">
    <property type="term" value="F:metalloendopeptidase activity"/>
    <property type="evidence" value="ECO:0007669"/>
    <property type="project" value="InterPro"/>
</dbReference>
<dbReference type="GO" id="GO:0046872">
    <property type="term" value="F:metal ion binding"/>
    <property type="evidence" value="ECO:0007669"/>
    <property type="project" value="UniProtKB-KW"/>
</dbReference>
<evidence type="ECO:0000313" key="12">
    <source>
        <dbReference type="EMBL" id="PRY53154.1"/>
    </source>
</evidence>
<dbReference type="Pfam" id="PF01431">
    <property type="entry name" value="Peptidase_M13"/>
    <property type="match status" value="1"/>
</dbReference>
<dbReference type="RefSeq" id="WP_106292734.1">
    <property type="nucleotide sequence ID" value="NZ_PVTH01000004.1"/>
</dbReference>
<evidence type="ECO:0000256" key="1">
    <source>
        <dbReference type="ARBA" id="ARBA00001947"/>
    </source>
</evidence>
<keyword evidence="9" id="KW-0732">Signal</keyword>
<dbReference type="GO" id="GO:0016485">
    <property type="term" value="P:protein processing"/>
    <property type="evidence" value="ECO:0007669"/>
    <property type="project" value="TreeGrafter"/>
</dbReference>
<dbReference type="InterPro" id="IPR008753">
    <property type="entry name" value="Peptidase_M13_N"/>
</dbReference>
<keyword evidence="7" id="KW-0482">Metalloprotease</keyword>
<dbReference type="InterPro" id="IPR018497">
    <property type="entry name" value="Peptidase_M13_C"/>
</dbReference>
<organism evidence="12 13">
    <name type="scientific">Arcticibacter pallidicorallinus</name>
    <dbReference type="NCBI Taxonomy" id="1259464"/>
    <lineage>
        <taxon>Bacteria</taxon>
        <taxon>Pseudomonadati</taxon>
        <taxon>Bacteroidota</taxon>
        <taxon>Sphingobacteriia</taxon>
        <taxon>Sphingobacteriales</taxon>
        <taxon>Sphingobacteriaceae</taxon>
        <taxon>Arcticibacter</taxon>
    </lineage>
</organism>
<evidence type="ECO:0000256" key="5">
    <source>
        <dbReference type="ARBA" id="ARBA00022801"/>
    </source>
</evidence>
<dbReference type="PRINTS" id="PR00786">
    <property type="entry name" value="NEPRILYSIN"/>
</dbReference>
<feature type="domain" description="Peptidase M13 C-terminal" evidence="10">
    <location>
        <begin position="473"/>
        <end position="673"/>
    </location>
</feature>
<dbReference type="Gene3D" id="1.10.1380.10">
    <property type="entry name" value="Neutral endopeptidase , domain2"/>
    <property type="match status" value="1"/>
</dbReference>
<dbReference type="GO" id="GO:0005886">
    <property type="term" value="C:plasma membrane"/>
    <property type="evidence" value="ECO:0007669"/>
    <property type="project" value="TreeGrafter"/>
</dbReference>
<dbReference type="PROSITE" id="PS51257">
    <property type="entry name" value="PROKAR_LIPOPROTEIN"/>
    <property type="match status" value="1"/>
</dbReference>
<feature type="coiled-coil region" evidence="8">
    <location>
        <begin position="76"/>
        <end position="103"/>
    </location>
</feature>
<dbReference type="InterPro" id="IPR042089">
    <property type="entry name" value="Peptidase_M13_dom_2"/>
</dbReference>
<evidence type="ECO:0000256" key="6">
    <source>
        <dbReference type="ARBA" id="ARBA00022833"/>
    </source>
</evidence>
<reference evidence="12 13" key="1">
    <citation type="submission" date="2018-03" db="EMBL/GenBank/DDBJ databases">
        <title>Genomic Encyclopedia of Type Strains, Phase III (KMG-III): the genomes of soil and plant-associated and newly described type strains.</title>
        <authorList>
            <person name="Whitman W."/>
        </authorList>
    </citation>
    <scope>NUCLEOTIDE SEQUENCE [LARGE SCALE GENOMIC DNA]</scope>
    <source>
        <strain evidence="12 13">CGMCC 1.9313</strain>
    </source>
</reference>
<feature type="signal peptide" evidence="9">
    <location>
        <begin position="1"/>
        <end position="22"/>
    </location>
</feature>
<keyword evidence="5" id="KW-0378">Hydrolase</keyword>
<evidence type="ECO:0000256" key="8">
    <source>
        <dbReference type="SAM" id="Coils"/>
    </source>
</evidence>
<evidence type="ECO:0000256" key="2">
    <source>
        <dbReference type="ARBA" id="ARBA00007357"/>
    </source>
</evidence>
<dbReference type="OrthoDB" id="9775677at2"/>
<dbReference type="SUPFAM" id="SSF55486">
    <property type="entry name" value="Metalloproteases ('zincins'), catalytic domain"/>
    <property type="match status" value="1"/>
</dbReference>
<dbReference type="InterPro" id="IPR024079">
    <property type="entry name" value="MetalloPept_cat_dom_sf"/>
</dbReference>
<evidence type="ECO:0000313" key="13">
    <source>
        <dbReference type="Proteomes" id="UP000238034"/>
    </source>
</evidence>
<keyword evidence="8" id="KW-0175">Coiled coil</keyword>
<dbReference type="AlphaFoldDB" id="A0A2T0U5I9"/>
<dbReference type="CDD" id="cd08662">
    <property type="entry name" value="M13"/>
    <property type="match status" value="1"/>
</dbReference>
<dbReference type="EMBL" id="PVTH01000004">
    <property type="protein sequence ID" value="PRY53154.1"/>
    <property type="molecule type" value="Genomic_DNA"/>
</dbReference>
<keyword evidence="13" id="KW-1185">Reference proteome</keyword>
<sequence length="677" mass="76498">MFLRNLSCVAMGVALISLGACNTEKPSSAQKFIDVSSLDSSVAPGDNFFKYVNGKWLKTAVIPPTQTSTGSFDELYNKTKANIKKLLEEAANARADKGSVEQKVGDFYASGMDSVAIEGLGYQPIEPYLKKIEAIRNVQQLLRFEAEMDKQQSAIFTGLYIGPDEKNSSTNILSLYQSGLGLPDRDYYFRNDAETKSIQDAYKKCISQMFVLTGTTDSIATEQAESVYKFETELAKSHRVNVDLRNPQINYNKTSVADLDKKLPLFKFGSYLKNLGTSTDSINIGQPAYYDKVNELLKTAPLDTWKLYMKAHVIRGAASALSSPFVNAGFEYSKAISGQKQIKPRWERIYRSSDANLGELLGQLYVKKHFSKDAKERMLDLIDNLEKAFDTRIGQVDWMSDTTKKVAKEKLHAIIKKIGYPDKWRDYSKVEIDRAKYFENIVSCSKADFEYHMAKVDKPVDKDEWGMTPPTINAYYNPTINEIVFPAGILQFPFFDLSADDAVNYGAIGMVIGHEMTHGFDDQGSQYDKSGNLKNWWAPSDNKRFKEKSKQVIDLYNSFLVIDSMRINGALTTGENMADIGGIAIAYDAFKLTKQGKDTTKIDGLSPDQRFFIAYAQSWKDKMEDKSLRLQLSTDPHSPAEYRVNVPLMNFTPFYKAFNVREGQKLFLPEDKRIKIW</sequence>
<dbReference type="PANTHER" id="PTHR11733">
    <property type="entry name" value="ZINC METALLOPROTEASE FAMILY M13 NEPRILYSIN-RELATED"/>
    <property type="match status" value="1"/>
</dbReference>
<dbReference type="PROSITE" id="PS51885">
    <property type="entry name" value="NEPRILYSIN"/>
    <property type="match status" value="1"/>
</dbReference>
<dbReference type="PANTHER" id="PTHR11733:SF167">
    <property type="entry name" value="FI17812P1-RELATED"/>
    <property type="match status" value="1"/>
</dbReference>
<evidence type="ECO:0000256" key="7">
    <source>
        <dbReference type="ARBA" id="ARBA00023049"/>
    </source>
</evidence>
<feature type="domain" description="Peptidase M13 N-terminal" evidence="11">
    <location>
        <begin position="44"/>
        <end position="421"/>
    </location>
</feature>
<comment type="caution">
    <text evidence="12">The sequence shown here is derived from an EMBL/GenBank/DDBJ whole genome shotgun (WGS) entry which is preliminary data.</text>
</comment>
<dbReference type="InterPro" id="IPR000718">
    <property type="entry name" value="Peptidase_M13"/>
</dbReference>
<proteinExistence type="inferred from homology"/>
<name>A0A2T0U5I9_9SPHI</name>